<evidence type="ECO:0000313" key="5">
    <source>
        <dbReference type="EMBL" id="KAF6020399.1"/>
    </source>
</evidence>
<dbReference type="OrthoDB" id="6020060at2759"/>
<proteinExistence type="inferred from homology"/>
<evidence type="ECO:0000256" key="2">
    <source>
        <dbReference type="ARBA" id="ARBA00022729"/>
    </source>
</evidence>
<evidence type="ECO:0000256" key="1">
    <source>
        <dbReference type="ARBA" id="ARBA00007285"/>
    </source>
</evidence>
<keyword evidence="3" id="KW-0472">Membrane</keyword>
<keyword evidence="3" id="KW-1133">Transmembrane helix</keyword>
<name>A0A7J7J2L3_BUGNE</name>
<comment type="similarity">
    <text evidence="1">Belongs to the canopy family.</text>
</comment>
<reference evidence="5" key="1">
    <citation type="submission" date="2020-06" db="EMBL/GenBank/DDBJ databases">
        <title>Draft genome of Bugula neritina, a colonial animal packing powerful symbionts and potential medicines.</title>
        <authorList>
            <person name="Rayko M."/>
        </authorList>
    </citation>
    <scope>NUCLEOTIDE SEQUENCE [LARGE SCALE GENOMIC DNA]</scope>
    <source>
        <strain evidence="5">Kwan_BN1</strain>
    </source>
</reference>
<keyword evidence="2" id="KW-0732">Signal</keyword>
<gene>
    <name evidence="5" type="ORF">EB796_021297</name>
</gene>
<dbReference type="PANTHER" id="PTHR15382:SF8">
    <property type="entry name" value="CANOPY B"/>
    <property type="match status" value="1"/>
</dbReference>
<dbReference type="EMBL" id="VXIV02003177">
    <property type="protein sequence ID" value="KAF6020399.1"/>
    <property type="molecule type" value="Genomic_DNA"/>
</dbReference>
<feature type="transmembrane region" description="Helical" evidence="3">
    <location>
        <begin position="16"/>
        <end position="41"/>
    </location>
</feature>
<dbReference type="PANTHER" id="PTHR15382">
    <property type="entry name" value="CTG4A-RELATED"/>
    <property type="match status" value="1"/>
</dbReference>
<keyword evidence="3" id="KW-0812">Transmembrane</keyword>
<dbReference type="Proteomes" id="UP000593567">
    <property type="component" value="Unassembled WGS sequence"/>
</dbReference>
<dbReference type="AlphaFoldDB" id="A0A7J7J2L3"/>
<accession>A0A7J7J2L3</accession>
<keyword evidence="6" id="KW-1185">Reference proteome</keyword>
<evidence type="ECO:0000256" key="3">
    <source>
        <dbReference type="SAM" id="Phobius"/>
    </source>
</evidence>
<sequence>MSSITSSTTRLKTRNLVLLILKLSASGAMKGLFILLCLVQWSVSDVTGPYRLPTKCEVCKIFVHELKDRLVKLNEKKEVLRLGQGLDESKKKAVSYEKSELKLIEAIHEPHICDEIKKYNVHAERIGSLRYAKGMSETMSTLHGLKNKGVKVELGIPDELWDAPNAEIGQMTRECYTMVEDHEESIEDWYFGDQTQDLLTYLCRDTVLEGEEQECLNEKWTGVERVDSSSDKKTSTRLKGEL</sequence>
<dbReference type="InterPro" id="IPR021852">
    <property type="entry name" value="DUF3456"/>
</dbReference>
<feature type="domain" description="DUF3456" evidence="4">
    <location>
        <begin position="55"/>
        <end position="215"/>
    </location>
</feature>
<protein>
    <submittedName>
        <fullName evidence="5">CNPY3</fullName>
    </submittedName>
</protein>
<evidence type="ECO:0000313" key="6">
    <source>
        <dbReference type="Proteomes" id="UP000593567"/>
    </source>
</evidence>
<comment type="caution">
    <text evidence="5">The sequence shown here is derived from an EMBL/GenBank/DDBJ whole genome shotgun (WGS) entry which is preliminary data.</text>
</comment>
<dbReference type="Pfam" id="PF11938">
    <property type="entry name" value="DUF3456"/>
    <property type="match status" value="1"/>
</dbReference>
<evidence type="ECO:0000259" key="4">
    <source>
        <dbReference type="Pfam" id="PF11938"/>
    </source>
</evidence>
<organism evidence="5 6">
    <name type="scientific">Bugula neritina</name>
    <name type="common">Brown bryozoan</name>
    <name type="synonym">Sertularia neritina</name>
    <dbReference type="NCBI Taxonomy" id="10212"/>
    <lineage>
        <taxon>Eukaryota</taxon>
        <taxon>Metazoa</taxon>
        <taxon>Spiralia</taxon>
        <taxon>Lophotrochozoa</taxon>
        <taxon>Bryozoa</taxon>
        <taxon>Gymnolaemata</taxon>
        <taxon>Cheilostomatida</taxon>
        <taxon>Flustrina</taxon>
        <taxon>Buguloidea</taxon>
        <taxon>Bugulidae</taxon>
        <taxon>Bugula</taxon>
    </lineage>
</organism>